<dbReference type="RefSeq" id="WP_008635863.1">
    <property type="nucleotide sequence ID" value="NZ_AFXZ01000012.1"/>
</dbReference>
<dbReference type="Proteomes" id="UP000003730">
    <property type="component" value="Unassembled WGS sequence"/>
</dbReference>
<dbReference type="eggNOG" id="ENOG502Z8NF">
    <property type="taxonomic scope" value="Bacteria"/>
</dbReference>
<evidence type="ECO:0000313" key="2">
    <source>
        <dbReference type="Proteomes" id="UP000003730"/>
    </source>
</evidence>
<dbReference type="AlphaFoldDB" id="G2EBS7"/>
<comment type="caution">
    <text evidence="1">The sequence shown here is derived from an EMBL/GenBank/DDBJ whole genome shotgun (WGS) entry which is preliminary data.</text>
</comment>
<evidence type="ECO:0008006" key="3">
    <source>
        <dbReference type="Google" id="ProtNLM"/>
    </source>
</evidence>
<reference evidence="1 2" key="1">
    <citation type="journal article" date="2008" name="Int. J. Syst. Evol. Microbiol.">
        <title>Bizionia argentinensis sp. nov., isolated from surface marine water in Antarctica.</title>
        <authorList>
            <person name="Bercovich A."/>
            <person name="Vazquez S.C."/>
            <person name="Yankilevich P."/>
            <person name="Coria S.H."/>
            <person name="Foti M."/>
            <person name="Hernandez E."/>
            <person name="Vidal A."/>
            <person name="Ruberto L."/>
            <person name="Melo C."/>
            <person name="Marenssi S."/>
            <person name="Criscuolo M."/>
            <person name="Memoli M."/>
            <person name="Arguelles M."/>
            <person name="Mac Cormack W.P."/>
        </authorList>
    </citation>
    <scope>NUCLEOTIDE SEQUENCE [LARGE SCALE GENOMIC DNA]</scope>
    <source>
        <strain evidence="1 2">JUB59</strain>
    </source>
</reference>
<dbReference type="OrthoDB" id="1436952at2"/>
<organism evidence="1 2">
    <name type="scientific">Bizionia argentinensis JUB59</name>
    <dbReference type="NCBI Taxonomy" id="1046627"/>
    <lineage>
        <taxon>Bacteria</taxon>
        <taxon>Pseudomonadati</taxon>
        <taxon>Bacteroidota</taxon>
        <taxon>Flavobacteriia</taxon>
        <taxon>Flavobacteriales</taxon>
        <taxon>Flavobacteriaceae</taxon>
        <taxon>Bizionia</taxon>
    </lineage>
</organism>
<dbReference type="InterPro" id="IPR008969">
    <property type="entry name" value="CarboxyPept-like_regulatory"/>
</dbReference>
<evidence type="ECO:0000313" key="1">
    <source>
        <dbReference type="EMBL" id="EGV44104.1"/>
    </source>
</evidence>
<dbReference type="SUPFAM" id="SSF49464">
    <property type="entry name" value="Carboxypeptidase regulatory domain-like"/>
    <property type="match status" value="1"/>
</dbReference>
<sequence length="261" mass="29341">MKQQLLGFLFVLSFGTIFSQNTTRIEVEGKIIASSDVEGVTIFNKSSKKGTVATADGDFTMAVALYDVLEISALQYEPRTVVINQDVMDSKKLRLFLVESVTTLTEVILLPSKLTGDLLTDIENAEVQKEIFMSFGNLSNLEFPEDAFTKPINSVTNQGDFYNGINFASILGVNKWVNSPLKKRSIEMARENRPLDLGDIYSPKYINETYNIPLNKVEAFFAFITENGFKASLLGEKNELKRMEFLKKQSDLFLKLENGQN</sequence>
<proteinExistence type="predicted"/>
<accession>G2EBS7</accession>
<keyword evidence="2" id="KW-1185">Reference proteome</keyword>
<name>G2EBS7_9FLAO</name>
<gene>
    <name evidence="1" type="ORF">BZARG_956</name>
</gene>
<protein>
    <recommendedName>
        <fullName evidence="3">Carboxypeptidase-like regulatory domain-containing protein</fullName>
    </recommendedName>
</protein>
<dbReference type="STRING" id="1046627.BZARG_956"/>
<dbReference type="EMBL" id="AFXZ01000012">
    <property type="protein sequence ID" value="EGV44104.1"/>
    <property type="molecule type" value="Genomic_DNA"/>
</dbReference>